<evidence type="ECO:0000313" key="2">
    <source>
        <dbReference type="Proteomes" id="UP000292535"/>
    </source>
</evidence>
<name>A0A4Q5AET2_9BIFI</name>
<gene>
    <name evidence="1" type="ORF">PG2032B_1048</name>
</gene>
<dbReference type="EMBL" id="RYUQ01000002">
    <property type="protein sequence ID" value="RYQ26452.1"/>
    <property type="molecule type" value="Genomic_DNA"/>
</dbReference>
<accession>A0A4Q5AET2</accession>
<sequence>MRRIPVDAAALGDVRFVQAEQQRDQQGEPVLRDGVPVQVASLLIKPKGERPEVLQVKVVRAEPVRVDENARVRITDLTATPWARDGRDGVSYQAANITPVAGPQPPKP</sequence>
<comment type="caution">
    <text evidence="1">The sequence shown here is derived from an EMBL/GenBank/DDBJ whole genome shotgun (WGS) entry which is preliminary data.</text>
</comment>
<protein>
    <submittedName>
        <fullName evidence="1">Uncharacterized protein</fullName>
    </submittedName>
</protein>
<reference evidence="1 2" key="1">
    <citation type="submission" date="2018-12" db="EMBL/GenBank/DDBJ databases">
        <title>Unveiling genomic diversity among members of the Bifidobacterium pseudolongum species, a widely distributed gut commensal of the animal kingdom.</title>
        <authorList>
            <person name="Lugli G.A."/>
            <person name="Duranti S."/>
            <person name="Albert K."/>
            <person name="Mancabelli L."/>
            <person name="Napoli S."/>
            <person name="Viappiani A."/>
            <person name="Anzalone R."/>
            <person name="Longhi G."/>
            <person name="Milani C."/>
            <person name="Turroni F."/>
            <person name="Alessandri G."/>
            <person name="Sela D.A."/>
            <person name="Van Sinderen D."/>
            <person name="Ventura M."/>
        </authorList>
    </citation>
    <scope>NUCLEOTIDE SEQUENCE [LARGE SCALE GENOMIC DNA]</scope>
    <source>
        <strain evidence="1 2">2032B</strain>
    </source>
</reference>
<dbReference type="Proteomes" id="UP000292535">
    <property type="component" value="Unassembled WGS sequence"/>
</dbReference>
<evidence type="ECO:0000313" key="1">
    <source>
        <dbReference type="EMBL" id="RYQ26452.1"/>
    </source>
</evidence>
<organism evidence="1 2">
    <name type="scientific">Bifidobacterium pseudolongum subsp. globosum</name>
    <dbReference type="NCBI Taxonomy" id="1690"/>
    <lineage>
        <taxon>Bacteria</taxon>
        <taxon>Bacillati</taxon>
        <taxon>Actinomycetota</taxon>
        <taxon>Actinomycetes</taxon>
        <taxon>Bifidobacteriales</taxon>
        <taxon>Bifidobacteriaceae</taxon>
        <taxon>Bifidobacterium</taxon>
    </lineage>
</organism>
<dbReference type="RefSeq" id="WP_129853657.1">
    <property type="nucleotide sequence ID" value="NZ_RYUQ01000002.1"/>
</dbReference>
<dbReference type="AlphaFoldDB" id="A0A4Q5AET2"/>
<proteinExistence type="predicted"/>